<dbReference type="Pfam" id="PF00561">
    <property type="entry name" value="Abhydrolase_1"/>
    <property type="match status" value="1"/>
</dbReference>
<organism evidence="2 3">
    <name type="scientific">Pseudosulfitobacter pseudonitzschiae</name>
    <dbReference type="NCBI Taxonomy" id="1402135"/>
    <lineage>
        <taxon>Bacteria</taxon>
        <taxon>Pseudomonadati</taxon>
        <taxon>Pseudomonadota</taxon>
        <taxon>Alphaproteobacteria</taxon>
        <taxon>Rhodobacterales</taxon>
        <taxon>Roseobacteraceae</taxon>
        <taxon>Pseudosulfitobacter</taxon>
    </lineage>
</organism>
<name>A0A073J433_9RHOB</name>
<dbReference type="GO" id="GO:0016787">
    <property type="term" value="F:hydrolase activity"/>
    <property type="evidence" value="ECO:0007669"/>
    <property type="project" value="UniProtKB-KW"/>
</dbReference>
<keyword evidence="3" id="KW-1185">Reference proteome</keyword>
<gene>
    <name evidence="2" type="ORF">SUH3_14370</name>
</gene>
<dbReference type="InterPro" id="IPR050228">
    <property type="entry name" value="Carboxylesterase_BioH"/>
</dbReference>
<evidence type="ECO:0000313" key="3">
    <source>
        <dbReference type="Proteomes" id="UP000027746"/>
    </source>
</evidence>
<dbReference type="EMBL" id="JAMD01000003">
    <property type="protein sequence ID" value="KEJ96540.1"/>
    <property type="molecule type" value="Genomic_DNA"/>
</dbReference>
<dbReference type="OrthoDB" id="9791366at2"/>
<reference evidence="2 3" key="1">
    <citation type="submission" date="2014-01" db="EMBL/GenBank/DDBJ databases">
        <title>Sulfitobacter sp. H3 (MCCC 1A00686) Genome Sequencing.</title>
        <authorList>
            <person name="Lai Q."/>
            <person name="Hong Z."/>
        </authorList>
    </citation>
    <scope>NUCLEOTIDE SEQUENCE [LARGE SCALE GENOMIC DNA]</scope>
    <source>
        <strain evidence="2 3">H3</strain>
    </source>
</reference>
<evidence type="ECO:0000259" key="1">
    <source>
        <dbReference type="Pfam" id="PF00561"/>
    </source>
</evidence>
<dbReference type="RefSeq" id="WP_037923963.1">
    <property type="nucleotide sequence ID" value="NZ_CP054599.1"/>
</dbReference>
<dbReference type="PANTHER" id="PTHR43194">
    <property type="entry name" value="HYDROLASE ALPHA/BETA FOLD FAMILY"/>
    <property type="match status" value="1"/>
</dbReference>
<evidence type="ECO:0000313" key="2">
    <source>
        <dbReference type="EMBL" id="KEJ96540.1"/>
    </source>
</evidence>
<dbReference type="GeneID" id="68869146"/>
<keyword evidence="2" id="KW-0378">Hydrolase</keyword>
<dbReference type="InterPro" id="IPR029058">
    <property type="entry name" value="AB_hydrolase_fold"/>
</dbReference>
<accession>A0A073J433</accession>
<dbReference type="InterPro" id="IPR000073">
    <property type="entry name" value="AB_hydrolase_1"/>
</dbReference>
<dbReference type="AlphaFoldDB" id="A0A073J433"/>
<dbReference type="SUPFAM" id="SSF53474">
    <property type="entry name" value="alpha/beta-Hydrolases"/>
    <property type="match status" value="1"/>
</dbReference>
<protein>
    <submittedName>
        <fullName evidence="2">Hydrolase</fullName>
    </submittedName>
</protein>
<dbReference type="Proteomes" id="UP000027746">
    <property type="component" value="Unassembled WGS sequence"/>
</dbReference>
<dbReference type="PANTHER" id="PTHR43194:SF2">
    <property type="entry name" value="PEROXISOMAL MEMBRANE PROTEIN LPX1"/>
    <property type="match status" value="1"/>
</dbReference>
<proteinExistence type="predicted"/>
<comment type="caution">
    <text evidence="2">The sequence shown here is derived from an EMBL/GenBank/DDBJ whole genome shotgun (WGS) entry which is preliminary data.</text>
</comment>
<sequence>MATFTTSDGLRLYYTDTGNGLPILCLSGLGRTGADFRYVAPYLDDHRVITMDYRGRGKSEFDKDWRNYTLAVESRDAIELLDHLGIDKAAILGTSRGGLNAMMLGQMVPDRILGVAFNDVGPEIDPNGIKDIMAYLGVKPSIRTHAEAALILPNLLGGFIGVPASRWMEEAETHFVDDGAGGLNLTYDAHLRDAVANETESPDFWAFFDDLAGKPLCLIHAAGSDILNDKTAQEMRARRPDMIYTNLPDRGHIPFLDEPAAVTALKDWLDLIQ</sequence>
<dbReference type="Gene3D" id="3.40.50.1820">
    <property type="entry name" value="alpha/beta hydrolase"/>
    <property type="match status" value="1"/>
</dbReference>
<feature type="domain" description="AB hydrolase-1" evidence="1">
    <location>
        <begin position="22"/>
        <end position="120"/>
    </location>
</feature>